<accession>A0AC35TUS7</accession>
<sequence>MSLSRLAPSTSRIGSILSLRSSHHAAVAAPAAVKPEDIDNPNFFQKVALRFKGIPLKGEAHAPKCMFDDVDKEWHAPAALPAMPKEFKEHADRDLVNFPYPERPMYPPQTRLFMMPNAWFTPFQKVTGTSGPYLFFGGLATFFVNKELWVFEEQGHMLCGWILFYLILSRSIGYKTDNWLYSEYQNRMAYFKGLIQEDLKEAVEFRKSSAVEAQSLNEIKAAFPVAIQLEATYRKNVQQVSQEIKRRVDFLVETEAAKERFEKDFLLKYITDGVVSQIESNQGGIRDAYLEDCIKELKSLAAKA</sequence>
<evidence type="ECO:0000313" key="2">
    <source>
        <dbReference type="WBParaSite" id="RSKR_0000457300.1"/>
    </source>
</evidence>
<reference evidence="2" key="1">
    <citation type="submission" date="2016-11" db="UniProtKB">
        <authorList>
            <consortium name="WormBaseParasite"/>
        </authorList>
    </citation>
    <scope>IDENTIFICATION</scope>
    <source>
        <strain evidence="2">KR3021</strain>
    </source>
</reference>
<organism evidence="1 2">
    <name type="scientific">Rhabditophanes sp. KR3021</name>
    <dbReference type="NCBI Taxonomy" id="114890"/>
    <lineage>
        <taxon>Eukaryota</taxon>
        <taxon>Metazoa</taxon>
        <taxon>Ecdysozoa</taxon>
        <taxon>Nematoda</taxon>
        <taxon>Chromadorea</taxon>
        <taxon>Rhabditida</taxon>
        <taxon>Tylenchina</taxon>
        <taxon>Panagrolaimomorpha</taxon>
        <taxon>Strongyloidoidea</taxon>
        <taxon>Alloionematidae</taxon>
        <taxon>Rhabditophanes</taxon>
    </lineage>
</organism>
<dbReference type="WBParaSite" id="RSKR_0000457300.1">
    <property type="protein sequence ID" value="RSKR_0000457300.1"/>
    <property type="gene ID" value="RSKR_0000457300"/>
</dbReference>
<name>A0AC35TUS7_9BILA</name>
<protein>
    <submittedName>
        <fullName evidence="2">ATP synthase subunit b</fullName>
    </submittedName>
</protein>
<dbReference type="Proteomes" id="UP000095286">
    <property type="component" value="Unplaced"/>
</dbReference>
<proteinExistence type="predicted"/>
<evidence type="ECO:0000313" key="1">
    <source>
        <dbReference type="Proteomes" id="UP000095286"/>
    </source>
</evidence>